<accession>A0ABW2K1E0</accession>
<reference evidence="4" key="1">
    <citation type="journal article" date="2019" name="Int. J. Syst. Evol. Microbiol.">
        <title>The Global Catalogue of Microorganisms (GCM) 10K type strain sequencing project: providing services to taxonomists for standard genome sequencing and annotation.</title>
        <authorList>
            <consortium name="The Broad Institute Genomics Platform"/>
            <consortium name="The Broad Institute Genome Sequencing Center for Infectious Disease"/>
            <person name="Wu L."/>
            <person name="Ma J."/>
        </authorList>
    </citation>
    <scope>NUCLEOTIDE SEQUENCE [LARGE SCALE GENOMIC DNA]</scope>
    <source>
        <strain evidence="4">CCUG 73951</strain>
    </source>
</reference>
<keyword evidence="1" id="KW-0547">Nucleotide-binding</keyword>
<dbReference type="EMBL" id="JBHTBY010000006">
    <property type="protein sequence ID" value="MFC7320464.1"/>
    <property type="molecule type" value="Genomic_DNA"/>
</dbReference>
<dbReference type="Proteomes" id="UP001596494">
    <property type="component" value="Unassembled WGS sequence"/>
</dbReference>
<dbReference type="Gene3D" id="3.40.50.300">
    <property type="entry name" value="P-loop containing nucleotide triphosphate hydrolases"/>
    <property type="match status" value="1"/>
</dbReference>
<proteinExistence type="predicted"/>
<protein>
    <submittedName>
        <fullName evidence="3">MinD/ParA family protein</fullName>
    </submittedName>
</protein>
<sequence>MNDQAARLRSRLKQQTVKAEAKTIAVASGKGGAGKSTFTINFALQLIKQGKNVLIIDLDIGMGNIDILLGVTPKYSFTDLFESHMTIFDIIERGPLSVSYIAGGSGLASIFSMGDEKFSYFQSEYQQLAKAFDYILFDMGAGVTPDSLKHMIAAEEVILVTTPEPTSLTDAYSLLKHLVREDPDVEVQVLTNRAMNEQSAIHTYERLANAANKFLGKKINHMGAIPDDRHVFDSVLKQVPFTLETPKCKASKSMDVLVNQYLKIPSRKNESFLEKLRRLVQER</sequence>
<keyword evidence="2" id="KW-0067">ATP-binding</keyword>
<dbReference type="InterPro" id="IPR033756">
    <property type="entry name" value="YlxH/NBP35"/>
</dbReference>
<evidence type="ECO:0000313" key="4">
    <source>
        <dbReference type="Proteomes" id="UP001596494"/>
    </source>
</evidence>
<keyword evidence="4" id="KW-1185">Reference proteome</keyword>
<comment type="caution">
    <text evidence="3">The sequence shown here is derived from an EMBL/GenBank/DDBJ whole genome shotgun (WGS) entry which is preliminary data.</text>
</comment>
<dbReference type="InterPro" id="IPR050625">
    <property type="entry name" value="ParA/MinD_ATPase"/>
</dbReference>
<dbReference type="InterPro" id="IPR027417">
    <property type="entry name" value="P-loop_NTPase"/>
</dbReference>
<dbReference type="PANTHER" id="PTHR43384">
    <property type="entry name" value="SEPTUM SITE-DETERMINING PROTEIN MIND HOMOLOG, CHLOROPLASTIC-RELATED"/>
    <property type="match status" value="1"/>
</dbReference>
<dbReference type="InterPro" id="IPR025501">
    <property type="entry name" value="MinD_FleN"/>
</dbReference>
<dbReference type="RefSeq" id="WP_289214126.1">
    <property type="nucleotide sequence ID" value="NZ_JAPVRC010000001.1"/>
</dbReference>
<dbReference type="PIRSF" id="PIRSF003092">
    <property type="entry name" value="MinD"/>
    <property type="match status" value="1"/>
</dbReference>
<dbReference type="CDD" id="cd02038">
    <property type="entry name" value="FlhG-like"/>
    <property type="match status" value="1"/>
</dbReference>
<gene>
    <name evidence="3" type="ORF">ACFQMN_06190</name>
</gene>
<organism evidence="3 4">
    <name type="scientific">Halobacillus campisalis</name>
    <dbReference type="NCBI Taxonomy" id="435909"/>
    <lineage>
        <taxon>Bacteria</taxon>
        <taxon>Bacillati</taxon>
        <taxon>Bacillota</taxon>
        <taxon>Bacilli</taxon>
        <taxon>Bacillales</taxon>
        <taxon>Bacillaceae</taxon>
        <taxon>Halobacillus</taxon>
    </lineage>
</organism>
<dbReference type="Pfam" id="PF10609">
    <property type="entry name" value="ParA"/>
    <property type="match status" value="1"/>
</dbReference>
<dbReference type="InterPro" id="IPR033875">
    <property type="entry name" value="FlhG"/>
</dbReference>
<evidence type="ECO:0000256" key="2">
    <source>
        <dbReference type="ARBA" id="ARBA00022840"/>
    </source>
</evidence>
<dbReference type="PANTHER" id="PTHR43384:SF4">
    <property type="entry name" value="CELLULOSE BIOSYNTHESIS PROTEIN BCSQ-RELATED"/>
    <property type="match status" value="1"/>
</dbReference>
<evidence type="ECO:0000313" key="3">
    <source>
        <dbReference type="EMBL" id="MFC7320464.1"/>
    </source>
</evidence>
<name>A0ABW2K1E0_9BACI</name>
<evidence type="ECO:0000256" key="1">
    <source>
        <dbReference type="ARBA" id="ARBA00022741"/>
    </source>
</evidence>
<dbReference type="SUPFAM" id="SSF52540">
    <property type="entry name" value="P-loop containing nucleoside triphosphate hydrolases"/>
    <property type="match status" value="1"/>
</dbReference>